<protein>
    <submittedName>
        <fullName evidence="2">Uncharacterized protein</fullName>
    </submittedName>
</protein>
<dbReference type="AlphaFoldDB" id="A0A9Q3HNF2"/>
<evidence type="ECO:0000256" key="1">
    <source>
        <dbReference type="SAM" id="MobiDB-lite"/>
    </source>
</evidence>
<gene>
    <name evidence="2" type="ORF">O181_050267</name>
</gene>
<sequence length="134" mass="15632">MTSETRTTKTVRPIQIRGTDNDEEDGRNIRGSPRRLESLENLAEIILVRTRRRIERPSGHERGASTQLCENSLVRGRKLEREAPQERILSQNNYQPPPTSQPRNDKLHERFDEPAEGLHDSYAPFVMEEEWLNE</sequence>
<organism evidence="2 3">
    <name type="scientific">Austropuccinia psidii MF-1</name>
    <dbReference type="NCBI Taxonomy" id="1389203"/>
    <lineage>
        <taxon>Eukaryota</taxon>
        <taxon>Fungi</taxon>
        <taxon>Dikarya</taxon>
        <taxon>Basidiomycota</taxon>
        <taxon>Pucciniomycotina</taxon>
        <taxon>Pucciniomycetes</taxon>
        <taxon>Pucciniales</taxon>
        <taxon>Sphaerophragmiaceae</taxon>
        <taxon>Austropuccinia</taxon>
    </lineage>
</organism>
<feature type="region of interest" description="Disordered" evidence="1">
    <location>
        <begin position="54"/>
        <end position="124"/>
    </location>
</feature>
<dbReference type="EMBL" id="AVOT02021632">
    <property type="protein sequence ID" value="MBW0510552.1"/>
    <property type="molecule type" value="Genomic_DNA"/>
</dbReference>
<feature type="region of interest" description="Disordered" evidence="1">
    <location>
        <begin position="1"/>
        <end position="34"/>
    </location>
</feature>
<name>A0A9Q3HNF2_9BASI</name>
<proteinExistence type="predicted"/>
<accession>A0A9Q3HNF2</accession>
<dbReference type="Proteomes" id="UP000765509">
    <property type="component" value="Unassembled WGS sequence"/>
</dbReference>
<comment type="caution">
    <text evidence="2">The sequence shown here is derived from an EMBL/GenBank/DDBJ whole genome shotgun (WGS) entry which is preliminary data.</text>
</comment>
<feature type="compositionally biased region" description="Polar residues" evidence="1">
    <location>
        <begin position="1"/>
        <end position="10"/>
    </location>
</feature>
<reference evidence="2" key="1">
    <citation type="submission" date="2021-03" db="EMBL/GenBank/DDBJ databases">
        <title>Draft genome sequence of rust myrtle Austropuccinia psidii MF-1, a brazilian biotype.</title>
        <authorList>
            <person name="Quecine M.C."/>
            <person name="Pachon D.M.R."/>
            <person name="Bonatelli M.L."/>
            <person name="Correr F.H."/>
            <person name="Franceschini L.M."/>
            <person name="Leite T.F."/>
            <person name="Margarido G.R.A."/>
            <person name="Almeida C.A."/>
            <person name="Ferrarezi J.A."/>
            <person name="Labate C.A."/>
        </authorList>
    </citation>
    <scope>NUCLEOTIDE SEQUENCE</scope>
    <source>
        <strain evidence="2">MF-1</strain>
    </source>
</reference>
<evidence type="ECO:0000313" key="3">
    <source>
        <dbReference type="Proteomes" id="UP000765509"/>
    </source>
</evidence>
<feature type="compositionally biased region" description="Basic and acidic residues" evidence="1">
    <location>
        <begin position="103"/>
        <end position="119"/>
    </location>
</feature>
<keyword evidence="3" id="KW-1185">Reference proteome</keyword>
<evidence type="ECO:0000313" key="2">
    <source>
        <dbReference type="EMBL" id="MBW0510552.1"/>
    </source>
</evidence>